<gene>
    <name evidence="15" type="primary">thrS</name>
    <name evidence="15" type="ORF">ENF18_06005</name>
</gene>
<dbReference type="InterPro" id="IPR006195">
    <property type="entry name" value="aa-tRNA-synth_II"/>
</dbReference>
<evidence type="ECO:0000256" key="3">
    <source>
        <dbReference type="ARBA" id="ARBA00022555"/>
    </source>
</evidence>
<dbReference type="FunFam" id="3.30.980.10:FF:000005">
    <property type="entry name" value="Threonyl-tRNA synthetase, mitochondrial"/>
    <property type="match status" value="1"/>
</dbReference>
<keyword evidence="8" id="KW-0067">ATP-binding</keyword>
<dbReference type="Proteomes" id="UP000885847">
    <property type="component" value="Unassembled WGS sequence"/>
</dbReference>
<dbReference type="Pfam" id="PF03129">
    <property type="entry name" value="HGTP_anticodon"/>
    <property type="match status" value="1"/>
</dbReference>
<dbReference type="AlphaFoldDB" id="A0A7C0VCY1"/>
<dbReference type="Pfam" id="PF07973">
    <property type="entry name" value="tRNA_SAD"/>
    <property type="match status" value="1"/>
</dbReference>
<keyword evidence="3" id="KW-0820">tRNA-binding</keyword>
<dbReference type="SUPFAM" id="SSF55186">
    <property type="entry name" value="ThrRS/AlaRS common domain"/>
    <property type="match status" value="1"/>
</dbReference>
<dbReference type="GO" id="GO:0005737">
    <property type="term" value="C:cytoplasm"/>
    <property type="evidence" value="ECO:0007669"/>
    <property type="project" value="UniProtKB-UniRule"/>
</dbReference>
<dbReference type="Gene3D" id="3.40.50.800">
    <property type="entry name" value="Anticodon-binding domain"/>
    <property type="match status" value="1"/>
</dbReference>
<organism evidence="15">
    <name type="scientific">candidate division WOR-3 bacterium</name>
    <dbReference type="NCBI Taxonomy" id="2052148"/>
    <lineage>
        <taxon>Bacteria</taxon>
        <taxon>Bacteria division WOR-3</taxon>
    </lineage>
</organism>
<comment type="caution">
    <text evidence="15">The sequence shown here is derived from an EMBL/GenBank/DDBJ whole genome shotgun (WGS) entry which is preliminary data.</text>
</comment>
<evidence type="ECO:0000313" key="15">
    <source>
        <dbReference type="EMBL" id="HDI83328.1"/>
    </source>
</evidence>
<dbReference type="NCBIfam" id="TIGR00418">
    <property type="entry name" value="thrS"/>
    <property type="match status" value="1"/>
</dbReference>
<evidence type="ECO:0000256" key="5">
    <source>
        <dbReference type="ARBA" id="ARBA00022723"/>
    </source>
</evidence>
<evidence type="ECO:0000256" key="12">
    <source>
        <dbReference type="ARBA" id="ARBA00049515"/>
    </source>
</evidence>
<evidence type="ECO:0000259" key="14">
    <source>
        <dbReference type="PROSITE" id="PS50862"/>
    </source>
</evidence>
<accession>A0A7C0VCY1</accession>
<dbReference type="PANTHER" id="PTHR11451:SF44">
    <property type="entry name" value="THREONINE--TRNA LIGASE, CHLOROPLASTIC_MITOCHONDRIAL 2"/>
    <property type="match status" value="1"/>
</dbReference>
<dbReference type="FunFam" id="3.30.54.20:FF:000002">
    <property type="entry name" value="Threonine--tRNA ligase"/>
    <property type="match status" value="1"/>
</dbReference>
<feature type="domain" description="Aminoacyl-transfer RNA synthetases class-II family profile" evidence="14">
    <location>
        <begin position="238"/>
        <end position="534"/>
    </location>
</feature>
<dbReference type="GO" id="GO:0004829">
    <property type="term" value="F:threonine-tRNA ligase activity"/>
    <property type="evidence" value="ECO:0007669"/>
    <property type="project" value="UniProtKB-UniRule"/>
</dbReference>
<dbReference type="GO" id="GO:0046872">
    <property type="term" value="F:metal ion binding"/>
    <property type="evidence" value="ECO:0007669"/>
    <property type="project" value="UniProtKB-KW"/>
</dbReference>
<evidence type="ECO:0000256" key="2">
    <source>
        <dbReference type="ARBA" id="ARBA00013163"/>
    </source>
</evidence>
<comment type="similarity">
    <text evidence="1">Belongs to the class-II aminoacyl-tRNA synthetase family.</text>
</comment>
<keyword evidence="4 15" id="KW-0436">Ligase</keyword>
<dbReference type="PANTHER" id="PTHR11451">
    <property type="entry name" value="THREONINE-TRNA LIGASE"/>
    <property type="match status" value="1"/>
</dbReference>
<sequence>MVLYKEKGEIALDVNPPVELYFVLKEKAPDVLRDYCGILIDGKVVDFLTPVPDGEYKLVRINSDEGLSVLWHTAAHILAQAVLRHFPHAKPTIGPAIDRGFYYDFYVDAPFTPEQLTLIEEEMEKIVREGYEITREEIGKAEALELFKDNKFKVELIKEIEGETVTVYKQGEFVDLCRGPHLINTKLVGNVKVLTSSGSYWRGDERREALQRIYGIAYPEKKQLKEYIRKFEEAKKYDHRVLGKQLDIFSIFKETGPGLVYWHPNGAIIRHEIEDFWIKEHIKRGYQLVYTPHIARSELWGISGHLEYYRENMYLFQLDEEDYVVKPMNCPGHILIYKTKVRSYRDLPIRYAELGTVYRYERSGVLHGLLRVRGFTQDDGHIFCTPEQLEKEILDVLDFAIFMIGVFGYKDFKIYLSVRDPLHKDKFAGSDEEWEQAEASLKKAIEKRGYNYEIEEGGAVFYGPKIDIKLLDAIGREWQGPTIQFDFNLPRRFNVEYVGEDGNRHMVYMIHRALLGSMERFIGGLIEFYKGYFPLWLAPVQVSVLTVTSDGDEWAEEVYKRLLSEGIRAKLDIRNEKIGKK</sequence>
<dbReference type="Gene3D" id="3.30.980.10">
    <property type="entry name" value="Threonyl-trna Synthetase, Chain A, domain 2"/>
    <property type="match status" value="1"/>
</dbReference>
<evidence type="ECO:0000256" key="7">
    <source>
        <dbReference type="ARBA" id="ARBA00022833"/>
    </source>
</evidence>
<protein>
    <recommendedName>
        <fullName evidence="2 13">Threonine--tRNA ligase</fullName>
        <ecNumber evidence="2 13">6.1.1.3</ecNumber>
    </recommendedName>
</protein>
<evidence type="ECO:0000256" key="10">
    <source>
        <dbReference type="ARBA" id="ARBA00022917"/>
    </source>
</evidence>
<name>A0A7C0VCY1_UNCW3</name>
<keyword evidence="6" id="KW-0547">Nucleotide-binding</keyword>
<evidence type="ECO:0000256" key="6">
    <source>
        <dbReference type="ARBA" id="ARBA00022741"/>
    </source>
</evidence>
<dbReference type="CDD" id="cd00771">
    <property type="entry name" value="ThrRS_core"/>
    <property type="match status" value="1"/>
</dbReference>
<dbReference type="InterPro" id="IPR012947">
    <property type="entry name" value="tRNA_SAD"/>
</dbReference>
<keyword evidence="11" id="KW-0030">Aminoacyl-tRNA synthetase</keyword>
<dbReference type="InterPro" id="IPR002314">
    <property type="entry name" value="aa-tRNA-synt_IIb"/>
</dbReference>
<proteinExistence type="inferred from homology"/>
<dbReference type="FunFam" id="3.30.930.10:FF:000002">
    <property type="entry name" value="Threonine--tRNA ligase"/>
    <property type="match status" value="1"/>
</dbReference>
<evidence type="ECO:0000256" key="8">
    <source>
        <dbReference type="ARBA" id="ARBA00022840"/>
    </source>
</evidence>
<dbReference type="GO" id="GO:0000049">
    <property type="term" value="F:tRNA binding"/>
    <property type="evidence" value="ECO:0007669"/>
    <property type="project" value="UniProtKB-KW"/>
</dbReference>
<dbReference type="InterPro" id="IPR018163">
    <property type="entry name" value="Thr/Ala-tRNA-synth_IIc_edit"/>
</dbReference>
<evidence type="ECO:0000256" key="4">
    <source>
        <dbReference type="ARBA" id="ARBA00022598"/>
    </source>
</evidence>
<evidence type="ECO:0000256" key="13">
    <source>
        <dbReference type="NCBIfam" id="TIGR00418"/>
    </source>
</evidence>
<dbReference type="Gene3D" id="3.30.930.10">
    <property type="entry name" value="Bira Bifunctional Protein, Domain 2"/>
    <property type="match status" value="1"/>
</dbReference>
<dbReference type="EMBL" id="DQWE01000285">
    <property type="protein sequence ID" value="HDI83328.1"/>
    <property type="molecule type" value="Genomic_DNA"/>
</dbReference>
<dbReference type="SUPFAM" id="SSF52954">
    <property type="entry name" value="Class II aaRS ABD-related"/>
    <property type="match status" value="1"/>
</dbReference>
<dbReference type="InterPro" id="IPR045864">
    <property type="entry name" value="aa-tRNA-synth_II/BPL/LPL"/>
</dbReference>
<comment type="catalytic activity">
    <reaction evidence="12">
        <text>tRNA(Thr) + L-threonine + ATP = L-threonyl-tRNA(Thr) + AMP + diphosphate + H(+)</text>
        <dbReference type="Rhea" id="RHEA:24624"/>
        <dbReference type="Rhea" id="RHEA-COMP:9670"/>
        <dbReference type="Rhea" id="RHEA-COMP:9704"/>
        <dbReference type="ChEBI" id="CHEBI:15378"/>
        <dbReference type="ChEBI" id="CHEBI:30616"/>
        <dbReference type="ChEBI" id="CHEBI:33019"/>
        <dbReference type="ChEBI" id="CHEBI:57926"/>
        <dbReference type="ChEBI" id="CHEBI:78442"/>
        <dbReference type="ChEBI" id="CHEBI:78534"/>
        <dbReference type="ChEBI" id="CHEBI:456215"/>
        <dbReference type="EC" id="6.1.1.3"/>
    </reaction>
</comment>
<dbReference type="GO" id="GO:0005524">
    <property type="term" value="F:ATP binding"/>
    <property type="evidence" value="ECO:0007669"/>
    <property type="project" value="UniProtKB-KW"/>
</dbReference>
<keyword evidence="5" id="KW-0479">Metal-binding</keyword>
<dbReference type="InterPro" id="IPR004154">
    <property type="entry name" value="Anticodon-bd"/>
</dbReference>
<feature type="non-terminal residue" evidence="15">
    <location>
        <position position="581"/>
    </location>
</feature>
<dbReference type="InterPro" id="IPR036621">
    <property type="entry name" value="Anticodon-bd_dom_sf"/>
</dbReference>
<dbReference type="PRINTS" id="PR01047">
    <property type="entry name" value="TRNASYNTHTHR"/>
</dbReference>
<dbReference type="GO" id="GO:0006435">
    <property type="term" value="P:threonyl-tRNA aminoacylation"/>
    <property type="evidence" value="ECO:0007669"/>
    <property type="project" value="UniProtKB-UniRule"/>
</dbReference>
<dbReference type="InterPro" id="IPR033728">
    <property type="entry name" value="ThrRS_core"/>
</dbReference>
<dbReference type="HAMAP" id="MF_00184">
    <property type="entry name" value="Thr_tRNA_synth"/>
    <property type="match status" value="1"/>
</dbReference>
<keyword evidence="10" id="KW-0648">Protein biosynthesis</keyword>
<keyword evidence="9" id="KW-0694">RNA-binding</keyword>
<reference evidence="15" key="1">
    <citation type="journal article" date="2020" name="mSystems">
        <title>Genome- and Community-Level Interaction Insights into Carbon Utilization and Element Cycling Functions of Hydrothermarchaeota in Hydrothermal Sediment.</title>
        <authorList>
            <person name="Zhou Z."/>
            <person name="Liu Y."/>
            <person name="Xu W."/>
            <person name="Pan J."/>
            <person name="Luo Z.H."/>
            <person name="Li M."/>
        </authorList>
    </citation>
    <scope>NUCLEOTIDE SEQUENCE [LARGE SCALE GENOMIC DNA]</scope>
    <source>
        <strain evidence="15">HyVt-102</strain>
    </source>
</reference>
<dbReference type="PROSITE" id="PS50862">
    <property type="entry name" value="AA_TRNA_LIGASE_II"/>
    <property type="match status" value="1"/>
</dbReference>
<dbReference type="Pfam" id="PF00587">
    <property type="entry name" value="tRNA-synt_2b"/>
    <property type="match status" value="1"/>
</dbReference>
<evidence type="ECO:0000256" key="1">
    <source>
        <dbReference type="ARBA" id="ARBA00008226"/>
    </source>
</evidence>
<evidence type="ECO:0000256" key="9">
    <source>
        <dbReference type="ARBA" id="ARBA00022884"/>
    </source>
</evidence>
<dbReference type="InterPro" id="IPR002320">
    <property type="entry name" value="Thr-tRNA-ligase_IIa"/>
</dbReference>
<dbReference type="EC" id="6.1.1.3" evidence="2 13"/>
<evidence type="ECO:0000256" key="11">
    <source>
        <dbReference type="ARBA" id="ARBA00023146"/>
    </source>
</evidence>
<dbReference type="SMART" id="SM00863">
    <property type="entry name" value="tRNA_SAD"/>
    <property type="match status" value="1"/>
</dbReference>
<keyword evidence="7" id="KW-0862">Zinc</keyword>
<dbReference type="SUPFAM" id="SSF55681">
    <property type="entry name" value="Class II aaRS and biotin synthetases"/>
    <property type="match status" value="1"/>
</dbReference>